<gene>
    <name evidence="2" type="ORF">B0T18DRAFT_95383</name>
</gene>
<keyword evidence="3" id="KW-1185">Reference proteome</keyword>
<comment type="caution">
    <text evidence="2">The sequence shown here is derived from an EMBL/GenBank/DDBJ whole genome shotgun (WGS) entry which is preliminary data.</text>
</comment>
<dbReference type="AlphaFoldDB" id="A0AA40F0C8"/>
<accession>A0AA40F0C8</accession>
<evidence type="ECO:0000313" key="3">
    <source>
        <dbReference type="Proteomes" id="UP001172155"/>
    </source>
</evidence>
<feature type="region of interest" description="Disordered" evidence="1">
    <location>
        <begin position="1"/>
        <end position="29"/>
    </location>
</feature>
<dbReference type="Proteomes" id="UP001172155">
    <property type="component" value="Unassembled WGS sequence"/>
</dbReference>
<protein>
    <submittedName>
        <fullName evidence="2">Uncharacterized protein</fullName>
    </submittedName>
</protein>
<proteinExistence type="predicted"/>
<name>A0AA40F0C8_9PEZI</name>
<dbReference type="EMBL" id="JAUKUD010000003">
    <property type="protein sequence ID" value="KAK0748930.1"/>
    <property type="molecule type" value="Genomic_DNA"/>
</dbReference>
<sequence>MERTWKVRPQSAKKGHGTNRPLTLGSIGSSPNSGLRKNVVWTCVIVHRASAHVAKAFGLVFFAGQPNSSHVSAPAQPSPKKTIHDGTIGDALRAASLSLVNTRSLHLFMRTEVMLPTACQGWAARNGDESPTALQAPRIGFHGLMDPPPQPSREANSDHGYTSMPLAMLHDVRRIYKQPQDRTCGDSASWRSTFAAALVAALADEVAISLPIGCPRRRHLVKAQVSPSHHHHWTAPADFEHRLCSQNLQSPLAYRHAGANQAPFKRRPLAGGCSRALHPKMVVVGPKSRRDYHLHYETSTITLAEIPPPPLPPLPNPAVKASRLGHASPHRLTDSDAGLVTDVTKYPMPAIRLQP</sequence>
<evidence type="ECO:0000313" key="2">
    <source>
        <dbReference type="EMBL" id="KAK0748930.1"/>
    </source>
</evidence>
<evidence type="ECO:0000256" key="1">
    <source>
        <dbReference type="SAM" id="MobiDB-lite"/>
    </source>
</evidence>
<reference evidence="2" key="1">
    <citation type="submission" date="2023-06" db="EMBL/GenBank/DDBJ databases">
        <title>Genome-scale phylogeny and comparative genomics of the fungal order Sordariales.</title>
        <authorList>
            <consortium name="Lawrence Berkeley National Laboratory"/>
            <person name="Hensen N."/>
            <person name="Bonometti L."/>
            <person name="Westerberg I."/>
            <person name="Brannstrom I.O."/>
            <person name="Guillou S."/>
            <person name="Cros-Aarteil S."/>
            <person name="Calhoun S."/>
            <person name="Haridas S."/>
            <person name="Kuo A."/>
            <person name="Mondo S."/>
            <person name="Pangilinan J."/>
            <person name="Riley R."/>
            <person name="LaButti K."/>
            <person name="Andreopoulos B."/>
            <person name="Lipzen A."/>
            <person name="Chen C."/>
            <person name="Yanf M."/>
            <person name="Daum C."/>
            <person name="Ng V."/>
            <person name="Clum A."/>
            <person name="Steindorff A."/>
            <person name="Ohm R."/>
            <person name="Martin F."/>
            <person name="Silar P."/>
            <person name="Natvig D."/>
            <person name="Lalanne C."/>
            <person name="Gautier V."/>
            <person name="Ament-velasquez S.L."/>
            <person name="Kruys A."/>
            <person name="Hutchinson M.I."/>
            <person name="Powell A.J."/>
            <person name="Barry K."/>
            <person name="Miller A.N."/>
            <person name="Grigoriev I.V."/>
            <person name="Debuchy R."/>
            <person name="Gladieux P."/>
            <person name="Thoren M.H."/>
            <person name="Johannesson H."/>
        </authorList>
    </citation>
    <scope>NUCLEOTIDE SEQUENCE</scope>
    <source>
        <strain evidence="2">SMH3187-1</strain>
    </source>
</reference>
<organism evidence="2 3">
    <name type="scientific">Schizothecium vesticola</name>
    <dbReference type="NCBI Taxonomy" id="314040"/>
    <lineage>
        <taxon>Eukaryota</taxon>
        <taxon>Fungi</taxon>
        <taxon>Dikarya</taxon>
        <taxon>Ascomycota</taxon>
        <taxon>Pezizomycotina</taxon>
        <taxon>Sordariomycetes</taxon>
        <taxon>Sordariomycetidae</taxon>
        <taxon>Sordariales</taxon>
        <taxon>Schizotheciaceae</taxon>
        <taxon>Schizothecium</taxon>
    </lineage>
</organism>